<evidence type="ECO:0000313" key="3">
    <source>
        <dbReference type="Proteomes" id="UP000198517"/>
    </source>
</evidence>
<proteinExistence type="predicted"/>
<dbReference type="Proteomes" id="UP000198517">
    <property type="component" value="Unassembled WGS sequence"/>
</dbReference>
<dbReference type="OrthoDB" id="5432251at2"/>
<dbReference type="PROSITE" id="PS51257">
    <property type="entry name" value="PROKAR_LIPOPROTEIN"/>
    <property type="match status" value="1"/>
</dbReference>
<reference evidence="2 3" key="1">
    <citation type="submission" date="2016-10" db="EMBL/GenBank/DDBJ databases">
        <authorList>
            <person name="de Groot N.N."/>
        </authorList>
    </citation>
    <scope>NUCLEOTIDE SEQUENCE [LARGE SCALE GENOMIC DNA]</scope>
    <source>
        <strain evidence="2 3">DSM 24015</strain>
    </source>
</reference>
<accession>A0A1G6YQM8</accession>
<dbReference type="STRING" id="1071918.SAMN05421544_101240"/>
<dbReference type="Gene3D" id="3.30.160.670">
    <property type="match status" value="1"/>
</dbReference>
<dbReference type="RefSeq" id="WP_092735742.1">
    <property type="nucleotide sequence ID" value="NZ_FNAS01000001.1"/>
</dbReference>
<dbReference type="InterPro" id="IPR025411">
    <property type="entry name" value="DUF4136"/>
</dbReference>
<dbReference type="Pfam" id="PF13590">
    <property type="entry name" value="DUF4136"/>
    <property type="match status" value="1"/>
</dbReference>
<gene>
    <name evidence="2" type="ORF">SAMN05421544_101240</name>
</gene>
<dbReference type="EMBL" id="FNAS01000001">
    <property type="protein sequence ID" value="SDD92794.1"/>
    <property type="molecule type" value="Genomic_DNA"/>
</dbReference>
<feature type="domain" description="DUF4136" evidence="1">
    <location>
        <begin position="25"/>
        <end position="173"/>
    </location>
</feature>
<sequence length="176" mass="19981">MKKYVFLLPLFLILGLVVSCNSFNVSTDYLKSTNFAQYKTFEIRTDHLKLNDIDKQRVIDNITKTLTEKGLSVSASSDLIVNITASHKTVQDLQPRYSFGWDWRPWYSPWGFGMGTAWTQSYNSGKLTVDLIDAKTNKLVWQGIGDGINVDSPKSKQKQIPEIISQILGNYPPKTK</sequence>
<evidence type="ECO:0000313" key="2">
    <source>
        <dbReference type="EMBL" id="SDD92794.1"/>
    </source>
</evidence>
<keyword evidence="3" id="KW-1185">Reference proteome</keyword>
<organism evidence="2 3">
    <name type="scientific">Riemerella columbipharyngis</name>
    <dbReference type="NCBI Taxonomy" id="1071918"/>
    <lineage>
        <taxon>Bacteria</taxon>
        <taxon>Pseudomonadati</taxon>
        <taxon>Bacteroidota</taxon>
        <taxon>Flavobacteriia</taxon>
        <taxon>Flavobacteriales</taxon>
        <taxon>Weeksellaceae</taxon>
        <taxon>Riemerella</taxon>
    </lineage>
</organism>
<protein>
    <recommendedName>
        <fullName evidence="1">DUF4136 domain-containing protein</fullName>
    </recommendedName>
</protein>
<name>A0A1G6YQM8_9FLAO</name>
<dbReference type="AlphaFoldDB" id="A0A1G6YQM8"/>
<evidence type="ECO:0000259" key="1">
    <source>
        <dbReference type="Pfam" id="PF13590"/>
    </source>
</evidence>